<dbReference type="AlphaFoldDB" id="A0A2V2YRQ7"/>
<dbReference type="RefSeq" id="WP_110044917.1">
    <property type="nucleotide sequence ID" value="NZ_CP054612.1"/>
</dbReference>
<evidence type="ECO:0000313" key="1">
    <source>
        <dbReference type="EMBL" id="PWW00694.1"/>
    </source>
</evidence>
<proteinExistence type="predicted"/>
<comment type="caution">
    <text evidence="1">The sequence shown here is derived from an EMBL/GenBank/DDBJ whole genome shotgun (WGS) entry which is preliminary data.</text>
</comment>
<dbReference type="Proteomes" id="UP000246635">
    <property type="component" value="Unassembled WGS sequence"/>
</dbReference>
<organism evidence="1 2">
    <name type="scientific">Paenibacillus cellulosilyticus</name>
    <dbReference type="NCBI Taxonomy" id="375489"/>
    <lineage>
        <taxon>Bacteria</taxon>
        <taxon>Bacillati</taxon>
        <taxon>Bacillota</taxon>
        <taxon>Bacilli</taxon>
        <taxon>Bacillales</taxon>
        <taxon>Paenibacillaceae</taxon>
        <taxon>Paenibacillus</taxon>
    </lineage>
</organism>
<dbReference type="OrthoDB" id="156685at2"/>
<dbReference type="Pfam" id="PF21820">
    <property type="entry name" value="DUF6886"/>
    <property type="match status" value="1"/>
</dbReference>
<evidence type="ECO:0000313" key="2">
    <source>
        <dbReference type="Proteomes" id="UP000246635"/>
    </source>
</evidence>
<gene>
    <name evidence="1" type="ORF">DFQ01_11247</name>
</gene>
<dbReference type="InterPro" id="IPR049253">
    <property type="entry name" value="DUF6886"/>
</dbReference>
<sequence>MKLFHFSNESDIEIFYPRVKSNRQDMPPVVWAIDEEHQFTFFVPRDCPRIIYTRSNDMCEKDIDRFFSTTTSDIVMTIETGWCERIKNATLYRYELPSESFKLFDECAGYYISEEIITPIQKDAITNPLDLLLQLNIDVRFTPNLHPLRNAILSSSITDFGIHKFMNAQPIEASISAPKNRILS</sequence>
<dbReference type="EMBL" id="QGTQ01000012">
    <property type="protein sequence ID" value="PWW00694.1"/>
    <property type="molecule type" value="Genomic_DNA"/>
</dbReference>
<protein>
    <submittedName>
        <fullName evidence="1">Uncharacterized protein</fullName>
    </submittedName>
</protein>
<name>A0A2V2YRQ7_9BACL</name>
<reference evidence="1 2" key="1">
    <citation type="submission" date="2018-05" db="EMBL/GenBank/DDBJ databases">
        <title>Genomic Encyclopedia of Type Strains, Phase III (KMG-III): the genomes of soil and plant-associated and newly described type strains.</title>
        <authorList>
            <person name="Whitman W."/>
        </authorList>
    </citation>
    <scope>NUCLEOTIDE SEQUENCE [LARGE SCALE GENOMIC DNA]</scope>
    <source>
        <strain evidence="1 2">CECT 5696</strain>
    </source>
</reference>
<accession>A0A2V2YRQ7</accession>
<keyword evidence="2" id="KW-1185">Reference proteome</keyword>